<dbReference type="EMBL" id="MU003520">
    <property type="protein sequence ID" value="KAF2467376.1"/>
    <property type="molecule type" value="Genomic_DNA"/>
</dbReference>
<organism evidence="1 2">
    <name type="scientific">Lindgomyces ingoldianus</name>
    <dbReference type="NCBI Taxonomy" id="673940"/>
    <lineage>
        <taxon>Eukaryota</taxon>
        <taxon>Fungi</taxon>
        <taxon>Dikarya</taxon>
        <taxon>Ascomycota</taxon>
        <taxon>Pezizomycotina</taxon>
        <taxon>Dothideomycetes</taxon>
        <taxon>Pleosporomycetidae</taxon>
        <taxon>Pleosporales</taxon>
        <taxon>Lindgomycetaceae</taxon>
        <taxon>Lindgomyces</taxon>
    </lineage>
</organism>
<evidence type="ECO:0000313" key="1">
    <source>
        <dbReference type="EMBL" id="KAF2467376.1"/>
    </source>
</evidence>
<dbReference type="Proteomes" id="UP000799755">
    <property type="component" value="Unassembled WGS sequence"/>
</dbReference>
<protein>
    <submittedName>
        <fullName evidence="1">Class I glutamine amidotransferase-like protein</fullName>
    </submittedName>
</protein>
<accession>A0ACB6QMK2</accession>
<proteinExistence type="predicted"/>
<reference evidence="1" key="1">
    <citation type="journal article" date="2020" name="Stud. Mycol.">
        <title>101 Dothideomycetes genomes: a test case for predicting lifestyles and emergence of pathogens.</title>
        <authorList>
            <person name="Haridas S."/>
            <person name="Albert R."/>
            <person name="Binder M."/>
            <person name="Bloem J."/>
            <person name="Labutti K."/>
            <person name="Salamov A."/>
            <person name="Andreopoulos B."/>
            <person name="Baker S."/>
            <person name="Barry K."/>
            <person name="Bills G."/>
            <person name="Bluhm B."/>
            <person name="Cannon C."/>
            <person name="Castanera R."/>
            <person name="Culley D."/>
            <person name="Daum C."/>
            <person name="Ezra D."/>
            <person name="Gonzalez J."/>
            <person name="Henrissat B."/>
            <person name="Kuo A."/>
            <person name="Liang C."/>
            <person name="Lipzen A."/>
            <person name="Lutzoni F."/>
            <person name="Magnuson J."/>
            <person name="Mondo S."/>
            <person name="Nolan M."/>
            <person name="Ohm R."/>
            <person name="Pangilinan J."/>
            <person name="Park H.-J."/>
            <person name="Ramirez L."/>
            <person name="Alfaro M."/>
            <person name="Sun H."/>
            <person name="Tritt A."/>
            <person name="Yoshinaga Y."/>
            <person name="Zwiers L.-H."/>
            <person name="Turgeon B."/>
            <person name="Goodwin S."/>
            <person name="Spatafora J."/>
            <person name="Crous P."/>
            <person name="Grigoriev I."/>
        </authorList>
    </citation>
    <scope>NUCLEOTIDE SEQUENCE</scope>
    <source>
        <strain evidence="1">ATCC 200398</strain>
    </source>
</reference>
<keyword evidence="2" id="KW-1185">Reference proteome</keyword>
<name>A0ACB6QMK2_9PLEO</name>
<sequence length="273" mass="29691">MLLSSPHQASFVSTLLLFFSACSIAINTNRTISIGYILYPGFELLDVYGPLELLSSASYLHNMTLSLISFTTGPVASRPPGHLMDPSMPPVDTSHMIGPTTVATHTFENAPPLDIIMVPGGMGNVALEQENNTVMETFIARRFDHASYVLSVCTGTVTLARAGVLSGRRATTNKWAWSWVTDPAHGKNITWVPSARWVEDGKVWTSSGVAAGLDMMYAFLKHLFGAEELDSLLNQIEYAPHVDPHWDPFSVVHNVPGADRNRSLADCVVPAGH</sequence>
<gene>
    <name evidence="1" type="ORF">BDR25DRAFT_266761</name>
</gene>
<evidence type="ECO:0000313" key="2">
    <source>
        <dbReference type="Proteomes" id="UP000799755"/>
    </source>
</evidence>
<comment type="caution">
    <text evidence="1">The sequence shown here is derived from an EMBL/GenBank/DDBJ whole genome shotgun (WGS) entry which is preliminary data.</text>
</comment>